<organism evidence="3 4">
    <name type="scientific">Hibiscus trionum</name>
    <name type="common">Flower of an hour</name>
    <dbReference type="NCBI Taxonomy" id="183268"/>
    <lineage>
        <taxon>Eukaryota</taxon>
        <taxon>Viridiplantae</taxon>
        <taxon>Streptophyta</taxon>
        <taxon>Embryophyta</taxon>
        <taxon>Tracheophyta</taxon>
        <taxon>Spermatophyta</taxon>
        <taxon>Magnoliopsida</taxon>
        <taxon>eudicotyledons</taxon>
        <taxon>Gunneridae</taxon>
        <taxon>Pentapetalae</taxon>
        <taxon>rosids</taxon>
        <taxon>malvids</taxon>
        <taxon>Malvales</taxon>
        <taxon>Malvaceae</taxon>
        <taxon>Malvoideae</taxon>
        <taxon>Hibiscus</taxon>
    </lineage>
</organism>
<evidence type="ECO:0000259" key="2">
    <source>
        <dbReference type="PROSITE" id="PS50878"/>
    </source>
</evidence>
<evidence type="ECO:0000313" key="3">
    <source>
        <dbReference type="EMBL" id="GMJ02407.1"/>
    </source>
</evidence>
<dbReference type="InterPro" id="IPR052343">
    <property type="entry name" value="Retrotransposon-Effector_Assoc"/>
</dbReference>
<dbReference type="EMBL" id="BSYR01000036">
    <property type="protein sequence ID" value="GMJ02407.1"/>
    <property type="molecule type" value="Genomic_DNA"/>
</dbReference>
<dbReference type="Pfam" id="PF00078">
    <property type="entry name" value="RVT_1"/>
    <property type="match status" value="1"/>
</dbReference>
<comment type="caution">
    <text evidence="3">The sequence shown here is derived from an EMBL/GenBank/DDBJ whole genome shotgun (WGS) entry which is preliminary data.</text>
</comment>
<dbReference type="InterPro" id="IPR000477">
    <property type="entry name" value="RT_dom"/>
</dbReference>
<feature type="chain" id="PRO_5040896045" description="Reverse transcriptase domain-containing protein" evidence="1">
    <location>
        <begin position="22"/>
        <end position="138"/>
    </location>
</feature>
<dbReference type="AlphaFoldDB" id="A0A9W7IU68"/>
<keyword evidence="4" id="KW-1185">Reference proteome</keyword>
<proteinExistence type="predicted"/>
<sequence>MGFASEWVSLVLRCITTVSYSVVINGSVGESFTPSRGLRQGNPLSPFLFVICSEGLSALLRQAASVDNIIGIRITRGAPLISHLFFADDSLIFCEASTRGATQINGILQNYARSSGQVINMEKSGVFFQFECARRYGR</sequence>
<gene>
    <name evidence="3" type="ORF">HRI_003909900</name>
</gene>
<reference evidence="3" key="1">
    <citation type="submission" date="2023-05" db="EMBL/GenBank/DDBJ databases">
        <title>Genome and transcriptome analyses reveal genes involved in the formation of fine ridges on petal epidermal cells in Hibiscus trionum.</title>
        <authorList>
            <person name="Koshimizu S."/>
            <person name="Masuda S."/>
            <person name="Ishii T."/>
            <person name="Shirasu K."/>
            <person name="Hoshino A."/>
            <person name="Arita M."/>
        </authorList>
    </citation>
    <scope>NUCLEOTIDE SEQUENCE</scope>
    <source>
        <strain evidence="3">Hamamatsu line</strain>
    </source>
</reference>
<evidence type="ECO:0000313" key="4">
    <source>
        <dbReference type="Proteomes" id="UP001165190"/>
    </source>
</evidence>
<dbReference type="PROSITE" id="PS50878">
    <property type="entry name" value="RT_POL"/>
    <property type="match status" value="1"/>
</dbReference>
<feature type="signal peptide" evidence="1">
    <location>
        <begin position="1"/>
        <end position="21"/>
    </location>
</feature>
<dbReference type="PANTHER" id="PTHR46890:SF48">
    <property type="entry name" value="RNA-DIRECTED DNA POLYMERASE"/>
    <property type="match status" value="1"/>
</dbReference>
<dbReference type="Proteomes" id="UP001165190">
    <property type="component" value="Unassembled WGS sequence"/>
</dbReference>
<evidence type="ECO:0000256" key="1">
    <source>
        <dbReference type="SAM" id="SignalP"/>
    </source>
</evidence>
<dbReference type="InterPro" id="IPR043502">
    <property type="entry name" value="DNA/RNA_pol_sf"/>
</dbReference>
<feature type="domain" description="Reverse transcriptase" evidence="2">
    <location>
        <begin position="1"/>
        <end position="138"/>
    </location>
</feature>
<protein>
    <recommendedName>
        <fullName evidence="2">Reverse transcriptase domain-containing protein</fullName>
    </recommendedName>
</protein>
<dbReference type="PANTHER" id="PTHR46890">
    <property type="entry name" value="NON-LTR RETROLELEMENT REVERSE TRANSCRIPTASE-LIKE PROTEIN-RELATED"/>
    <property type="match status" value="1"/>
</dbReference>
<name>A0A9W7IU68_HIBTR</name>
<accession>A0A9W7IU68</accession>
<dbReference type="SUPFAM" id="SSF56672">
    <property type="entry name" value="DNA/RNA polymerases"/>
    <property type="match status" value="1"/>
</dbReference>
<dbReference type="OrthoDB" id="1000610at2759"/>
<keyword evidence="1" id="KW-0732">Signal</keyword>